<gene>
    <name evidence="1" type="ORF">EV182_008875</name>
</gene>
<comment type="caution">
    <text evidence="1">The sequence shown here is derived from an EMBL/GenBank/DDBJ whole genome shotgun (WGS) entry which is preliminary data.</text>
</comment>
<evidence type="ECO:0000313" key="2">
    <source>
        <dbReference type="Proteomes" id="UP001145114"/>
    </source>
</evidence>
<name>A0ACC1HL34_9FUNG</name>
<accession>A0ACC1HL34</accession>
<evidence type="ECO:0000313" key="1">
    <source>
        <dbReference type="EMBL" id="KAJ1676105.1"/>
    </source>
</evidence>
<proteinExistence type="predicted"/>
<keyword evidence="2" id="KW-1185">Reference proteome</keyword>
<sequence length="96" mass="10714">MEDQINSLDPSARQTSEIFQSYAVYIQILIASLKECYELGNLAWGSPAHMRFVSMAEHMLEMIRSRCASIIFAAQGIIQISPDMFPWQASSGGTLL</sequence>
<dbReference type="Proteomes" id="UP001145114">
    <property type="component" value="Unassembled WGS sequence"/>
</dbReference>
<organism evidence="1 2">
    <name type="scientific">Spiromyces aspiralis</name>
    <dbReference type="NCBI Taxonomy" id="68401"/>
    <lineage>
        <taxon>Eukaryota</taxon>
        <taxon>Fungi</taxon>
        <taxon>Fungi incertae sedis</taxon>
        <taxon>Zoopagomycota</taxon>
        <taxon>Kickxellomycotina</taxon>
        <taxon>Kickxellomycetes</taxon>
        <taxon>Kickxellales</taxon>
        <taxon>Kickxellaceae</taxon>
        <taxon>Spiromyces</taxon>
    </lineage>
</organism>
<dbReference type="EMBL" id="JAMZIH010004983">
    <property type="protein sequence ID" value="KAJ1676105.1"/>
    <property type="molecule type" value="Genomic_DNA"/>
</dbReference>
<protein>
    <submittedName>
        <fullName evidence="1">Uncharacterized protein</fullName>
    </submittedName>
</protein>
<reference evidence="1" key="1">
    <citation type="submission" date="2022-06" db="EMBL/GenBank/DDBJ databases">
        <title>Phylogenomic reconstructions and comparative analyses of Kickxellomycotina fungi.</title>
        <authorList>
            <person name="Reynolds N.K."/>
            <person name="Stajich J.E."/>
            <person name="Barry K."/>
            <person name="Grigoriev I.V."/>
            <person name="Crous P."/>
            <person name="Smith M.E."/>
        </authorList>
    </citation>
    <scope>NUCLEOTIDE SEQUENCE</scope>
    <source>
        <strain evidence="1">RSA 2271</strain>
    </source>
</reference>